<proteinExistence type="predicted"/>
<evidence type="ECO:0000313" key="2">
    <source>
        <dbReference type="EMBL" id="MPC28522.1"/>
    </source>
</evidence>
<keyword evidence="3" id="KW-1185">Reference proteome</keyword>
<comment type="caution">
    <text evidence="2">The sequence shown here is derived from an EMBL/GenBank/DDBJ whole genome shotgun (WGS) entry which is preliminary data.</text>
</comment>
<accession>A0A5B7E3C3</accession>
<reference evidence="2 3" key="1">
    <citation type="submission" date="2019-05" db="EMBL/GenBank/DDBJ databases">
        <title>Another draft genome of Portunus trituberculatus and its Hox gene families provides insights of decapod evolution.</title>
        <authorList>
            <person name="Jeong J.-H."/>
            <person name="Song I."/>
            <person name="Kim S."/>
            <person name="Choi T."/>
            <person name="Kim D."/>
            <person name="Ryu S."/>
            <person name="Kim W."/>
        </authorList>
    </citation>
    <scope>NUCLEOTIDE SEQUENCE [LARGE SCALE GENOMIC DNA]</scope>
    <source>
        <tissue evidence="2">Muscle</tissue>
    </source>
</reference>
<evidence type="ECO:0000313" key="3">
    <source>
        <dbReference type="Proteomes" id="UP000324222"/>
    </source>
</evidence>
<organism evidence="2 3">
    <name type="scientific">Portunus trituberculatus</name>
    <name type="common">Swimming crab</name>
    <name type="synonym">Neptunus trituberculatus</name>
    <dbReference type="NCBI Taxonomy" id="210409"/>
    <lineage>
        <taxon>Eukaryota</taxon>
        <taxon>Metazoa</taxon>
        <taxon>Ecdysozoa</taxon>
        <taxon>Arthropoda</taxon>
        <taxon>Crustacea</taxon>
        <taxon>Multicrustacea</taxon>
        <taxon>Malacostraca</taxon>
        <taxon>Eumalacostraca</taxon>
        <taxon>Eucarida</taxon>
        <taxon>Decapoda</taxon>
        <taxon>Pleocyemata</taxon>
        <taxon>Brachyura</taxon>
        <taxon>Eubrachyura</taxon>
        <taxon>Portunoidea</taxon>
        <taxon>Portunidae</taxon>
        <taxon>Portuninae</taxon>
        <taxon>Portunus</taxon>
    </lineage>
</organism>
<feature type="compositionally biased region" description="Basic and acidic residues" evidence="1">
    <location>
        <begin position="1"/>
        <end position="18"/>
    </location>
</feature>
<sequence length="38" mass="4347">MKIVIKDSKEKQHSRSEKEAEDGQSQEGDLMRLSNKSV</sequence>
<dbReference type="EMBL" id="VSRR010001927">
    <property type="protein sequence ID" value="MPC28522.1"/>
    <property type="molecule type" value="Genomic_DNA"/>
</dbReference>
<protein>
    <submittedName>
        <fullName evidence="2">Uncharacterized protein</fullName>
    </submittedName>
</protein>
<feature type="region of interest" description="Disordered" evidence="1">
    <location>
        <begin position="1"/>
        <end position="38"/>
    </location>
</feature>
<dbReference type="AlphaFoldDB" id="A0A5B7E3C3"/>
<name>A0A5B7E3C3_PORTR</name>
<evidence type="ECO:0000256" key="1">
    <source>
        <dbReference type="SAM" id="MobiDB-lite"/>
    </source>
</evidence>
<dbReference type="Proteomes" id="UP000324222">
    <property type="component" value="Unassembled WGS sequence"/>
</dbReference>
<gene>
    <name evidence="2" type="ORF">E2C01_021728</name>
</gene>